<keyword evidence="3 5" id="KW-0408">Iron</keyword>
<dbReference type="AlphaFoldDB" id="A0A7W5FT64"/>
<dbReference type="PIRSF" id="PIRSF000005">
    <property type="entry name" value="Cytochrome_c4"/>
    <property type="match status" value="1"/>
</dbReference>
<dbReference type="EMBL" id="JACHXD010000003">
    <property type="protein sequence ID" value="MBB3118519.1"/>
    <property type="molecule type" value="Genomic_DNA"/>
</dbReference>
<dbReference type="PANTHER" id="PTHR33751:SF11">
    <property type="entry name" value="BLL4483 PROTEIN"/>
    <property type="match status" value="1"/>
</dbReference>
<dbReference type="Gene3D" id="1.10.760.10">
    <property type="entry name" value="Cytochrome c-like domain"/>
    <property type="match status" value="2"/>
</dbReference>
<dbReference type="Proteomes" id="UP000541535">
    <property type="component" value="Unassembled WGS sequence"/>
</dbReference>
<dbReference type="GO" id="GO:0009055">
    <property type="term" value="F:electron transfer activity"/>
    <property type="evidence" value="ECO:0007669"/>
    <property type="project" value="InterPro"/>
</dbReference>
<evidence type="ECO:0000313" key="8">
    <source>
        <dbReference type="EMBL" id="MBB3118519.1"/>
    </source>
</evidence>
<organism evidence="8 9">
    <name type="scientific">Pseudoduganella violacea</name>
    <dbReference type="NCBI Taxonomy" id="1715466"/>
    <lineage>
        <taxon>Bacteria</taxon>
        <taxon>Pseudomonadati</taxon>
        <taxon>Pseudomonadota</taxon>
        <taxon>Betaproteobacteria</taxon>
        <taxon>Burkholderiales</taxon>
        <taxon>Oxalobacteraceae</taxon>
        <taxon>Telluria group</taxon>
        <taxon>Pseudoduganella</taxon>
    </lineage>
</organism>
<keyword evidence="2 5" id="KW-0479">Metal-binding</keyword>
<feature type="chain" id="PRO_5031344658" evidence="6">
    <location>
        <begin position="27"/>
        <end position="235"/>
    </location>
</feature>
<evidence type="ECO:0000259" key="7">
    <source>
        <dbReference type="PROSITE" id="PS51007"/>
    </source>
</evidence>
<sequence>MPILSFSLRNSAIAALAAALPLLAAAAPAALPDTLEQRVAACVACHKAKEQSDAFFPRIAGKPAGYLYNQLLNFRDGRRQYPMMTYMVEQLPDAYLREIAEYFAEQHPPYPAAQNSGATQAQLERGRSLALQGDAGKKIPACVACHGEKLTGVAPAIPGLVGLPRDYINSQFGAWKNQKRKAHAPDCMADVASRLSEADVAAVSSWLATQVADAGDLPATAHAKPLPLKCGGVPQ</sequence>
<reference evidence="8 9" key="1">
    <citation type="submission" date="2020-08" db="EMBL/GenBank/DDBJ databases">
        <title>Genomic Encyclopedia of Type Strains, Phase III (KMG-III): the genomes of soil and plant-associated and newly described type strains.</title>
        <authorList>
            <person name="Whitman W."/>
        </authorList>
    </citation>
    <scope>NUCLEOTIDE SEQUENCE [LARGE SCALE GENOMIC DNA]</scope>
    <source>
        <strain evidence="8 9">CECT 8897</strain>
    </source>
</reference>
<feature type="signal peptide" evidence="6">
    <location>
        <begin position="1"/>
        <end position="26"/>
    </location>
</feature>
<protein>
    <submittedName>
        <fullName evidence="8">Cytochrome c553</fullName>
    </submittedName>
</protein>
<feature type="binding site" description="covalent" evidence="4">
    <location>
        <position position="142"/>
    </location>
    <ligand>
        <name>heme c</name>
        <dbReference type="ChEBI" id="CHEBI:61717"/>
        <label>2</label>
    </ligand>
</feature>
<keyword evidence="6" id="KW-0732">Signal</keyword>
<evidence type="ECO:0000256" key="1">
    <source>
        <dbReference type="ARBA" id="ARBA00022617"/>
    </source>
</evidence>
<name>A0A7W5FT64_9BURK</name>
<evidence type="ECO:0000256" key="4">
    <source>
        <dbReference type="PIRSR" id="PIRSR000005-1"/>
    </source>
</evidence>
<feature type="binding site" description="covalent" evidence="4">
    <location>
        <position position="42"/>
    </location>
    <ligand>
        <name>heme c</name>
        <dbReference type="ChEBI" id="CHEBI:61717"/>
        <label>1</label>
    </ligand>
</feature>
<evidence type="ECO:0000256" key="2">
    <source>
        <dbReference type="ARBA" id="ARBA00022723"/>
    </source>
</evidence>
<dbReference type="InterPro" id="IPR050597">
    <property type="entry name" value="Cytochrome_c_Oxidase_Subunit"/>
</dbReference>
<feature type="binding site" description="covalent" evidence="4">
    <location>
        <position position="45"/>
    </location>
    <ligand>
        <name>heme c</name>
        <dbReference type="ChEBI" id="CHEBI:61717"/>
        <label>1</label>
    </ligand>
</feature>
<proteinExistence type="predicted"/>
<dbReference type="InterPro" id="IPR036909">
    <property type="entry name" value="Cyt_c-like_dom_sf"/>
</dbReference>
<dbReference type="InterPro" id="IPR024167">
    <property type="entry name" value="Cytochrome_c4-like"/>
</dbReference>
<dbReference type="GO" id="GO:0042597">
    <property type="term" value="C:periplasmic space"/>
    <property type="evidence" value="ECO:0007669"/>
    <property type="project" value="InterPro"/>
</dbReference>
<evidence type="ECO:0000256" key="5">
    <source>
        <dbReference type="PIRSR" id="PIRSR000005-2"/>
    </source>
</evidence>
<evidence type="ECO:0000256" key="6">
    <source>
        <dbReference type="SAM" id="SignalP"/>
    </source>
</evidence>
<dbReference type="SUPFAM" id="SSF46626">
    <property type="entry name" value="Cytochrome c"/>
    <property type="match status" value="2"/>
</dbReference>
<feature type="domain" description="Cytochrome c" evidence="7">
    <location>
        <begin position="121"/>
        <end position="211"/>
    </location>
</feature>
<dbReference type="PROSITE" id="PS51007">
    <property type="entry name" value="CYTC"/>
    <property type="match status" value="1"/>
</dbReference>
<evidence type="ECO:0000256" key="3">
    <source>
        <dbReference type="ARBA" id="ARBA00023004"/>
    </source>
</evidence>
<comment type="PTM">
    <text evidence="4">Binds 2 heme c groups covalently per subunit.</text>
</comment>
<dbReference type="GO" id="GO:0005506">
    <property type="term" value="F:iron ion binding"/>
    <property type="evidence" value="ECO:0007669"/>
    <property type="project" value="InterPro"/>
</dbReference>
<keyword evidence="1 4" id="KW-0349">Heme</keyword>
<feature type="binding site" description="axial binding residue" evidence="5">
    <location>
        <position position="46"/>
    </location>
    <ligand>
        <name>heme c</name>
        <dbReference type="ChEBI" id="CHEBI:61717"/>
        <label>1</label>
    </ligand>
    <ligandPart>
        <name>Fe</name>
        <dbReference type="ChEBI" id="CHEBI:18248"/>
    </ligandPart>
</feature>
<feature type="binding site" description="covalent" evidence="4">
    <location>
        <position position="145"/>
    </location>
    <ligand>
        <name>heme c</name>
        <dbReference type="ChEBI" id="CHEBI:61717"/>
        <label>2</label>
    </ligand>
</feature>
<gene>
    <name evidence="8" type="ORF">FHS03_001550</name>
</gene>
<dbReference type="PANTHER" id="PTHR33751">
    <property type="entry name" value="CBB3-TYPE CYTOCHROME C OXIDASE SUBUNIT FIXP"/>
    <property type="match status" value="1"/>
</dbReference>
<dbReference type="Pfam" id="PF00034">
    <property type="entry name" value="Cytochrom_C"/>
    <property type="match status" value="1"/>
</dbReference>
<comment type="caution">
    <text evidence="8">The sequence shown here is derived from an EMBL/GenBank/DDBJ whole genome shotgun (WGS) entry which is preliminary data.</text>
</comment>
<feature type="binding site" description="axial binding residue" evidence="5">
    <location>
        <position position="188"/>
    </location>
    <ligand>
        <name>heme c</name>
        <dbReference type="ChEBI" id="CHEBI:61717"/>
        <label>2</label>
    </ligand>
    <ligandPart>
        <name>Fe</name>
        <dbReference type="ChEBI" id="CHEBI:18248"/>
    </ligandPart>
</feature>
<keyword evidence="9" id="KW-1185">Reference proteome</keyword>
<feature type="binding site" description="axial binding residue" evidence="5">
    <location>
        <position position="84"/>
    </location>
    <ligand>
        <name>heme c</name>
        <dbReference type="ChEBI" id="CHEBI:61717"/>
        <label>1</label>
    </ligand>
    <ligandPart>
        <name>Fe</name>
        <dbReference type="ChEBI" id="CHEBI:18248"/>
    </ligandPart>
</feature>
<dbReference type="InterPro" id="IPR009056">
    <property type="entry name" value="Cyt_c-like_dom"/>
</dbReference>
<evidence type="ECO:0000313" key="9">
    <source>
        <dbReference type="Proteomes" id="UP000541535"/>
    </source>
</evidence>
<accession>A0A7W5FT64</accession>
<feature type="binding site" description="axial binding residue" evidence="5">
    <location>
        <position position="146"/>
    </location>
    <ligand>
        <name>heme c</name>
        <dbReference type="ChEBI" id="CHEBI:61717"/>
        <label>2</label>
    </ligand>
    <ligandPart>
        <name>Fe</name>
        <dbReference type="ChEBI" id="CHEBI:18248"/>
    </ligandPart>
</feature>
<dbReference type="RefSeq" id="WP_183440422.1">
    <property type="nucleotide sequence ID" value="NZ_JACHXD010000003.1"/>
</dbReference>
<dbReference type="GO" id="GO:0020037">
    <property type="term" value="F:heme binding"/>
    <property type="evidence" value="ECO:0007669"/>
    <property type="project" value="InterPro"/>
</dbReference>